<feature type="domain" description="Fibronectin-III type-like" evidence="2">
    <location>
        <begin position="338"/>
        <end position="412"/>
    </location>
</feature>
<comment type="caution">
    <text evidence="5">The sequence shown here is derived from an EMBL/GenBank/DDBJ whole genome shotgun (WGS) entry which is preliminary data.</text>
</comment>
<dbReference type="AlphaFoldDB" id="U2DGZ5"/>
<evidence type="ECO:0000259" key="2">
    <source>
        <dbReference type="Pfam" id="PF23374"/>
    </source>
</evidence>
<name>U2DGZ5_9EURY</name>
<dbReference type="EMBL" id="AFNT02000038">
    <property type="protein sequence ID" value="ERJ05282.1"/>
    <property type="molecule type" value="Genomic_DNA"/>
</dbReference>
<feature type="domain" description="DUF7094" evidence="3">
    <location>
        <begin position="222"/>
        <end position="334"/>
    </location>
</feature>
<dbReference type="Pfam" id="PF23375">
    <property type="entry name" value="DUF7094"/>
    <property type="match status" value="1"/>
</dbReference>
<sequence>MGFCVVLCNTYPMRRFPYTVALLAALLVVVTVVGAGSALAATVENDPLQSVTVENDTVGRLAVPDTTTTGQRATADLSGALAGDQQRVQTALTAGAFRNAFESAPNESAKLAIVTDTLDRLETRATALREDRQAAIQSFARGDSTSDALFRKLARIQAAGEGIDERASVVETTVQESTAVSLSERATRRLAGIDGAVVTLDGPLTDRLTNSVRGAAAPEAISIECGESGAVFATIEGGTFVREATLWSERAESGANNFEDGETAPLSMAYQRAREAYPWAVGNLVSGLSVTGFGESPIYGVRLTHSHGDLETYLDGRTENVFYEVQRLQLSSLPTEAVATNTTDDLLIEVNATAVGPRAVTVRNATTGEEVIADITVGGATANRSRIGSRLWLLETGTERTITARRPDGTTVSITIGA</sequence>
<dbReference type="STRING" id="1033806.HTIA_1614"/>
<dbReference type="Proteomes" id="UP000003861">
    <property type="component" value="Unassembled WGS sequence"/>
</dbReference>
<dbReference type="Pfam" id="PF23374">
    <property type="entry name" value="Fn3_arc"/>
    <property type="match status" value="1"/>
</dbReference>
<protein>
    <submittedName>
        <fullName evidence="5">Uncharacterized protein</fullName>
    </submittedName>
</protein>
<organism evidence="5 6">
    <name type="scientific">Halorhabdus tiamatea SARL4B</name>
    <dbReference type="NCBI Taxonomy" id="1033806"/>
    <lineage>
        <taxon>Archaea</taxon>
        <taxon>Methanobacteriati</taxon>
        <taxon>Methanobacteriota</taxon>
        <taxon>Stenosarchaea group</taxon>
        <taxon>Halobacteria</taxon>
        <taxon>Halobacteriales</taxon>
        <taxon>Haloarculaceae</taxon>
        <taxon>Halorhabdus</taxon>
    </lineage>
</organism>
<evidence type="ECO:0000259" key="3">
    <source>
        <dbReference type="Pfam" id="PF23375"/>
    </source>
</evidence>
<dbReference type="InterPro" id="IPR056397">
    <property type="entry name" value="Fn3_arc"/>
</dbReference>
<gene>
    <name evidence="5" type="ORF">HLRTI_002724</name>
</gene>
<dbReference type="InterPro" id="IPR055522">
    <property type="entry name" value="DUF7096"/>
</dbReference>
<evidence type="ECO:0000259" key="4">
    <source>
        <dbReference type="Pfam" id="PF23379"/>
    </source>
</evidence>
<proteinExistence type="predicted"/>
<feature type="coiled-coil region" evidence="1">
    <location>
        <begin position="111"/>
        <end position="138"/>
    </location>
</feature>
<dbReference type="Pfam" id="PF23379">
    <property type="entry name" value="DUF7096"/>
    <property type="match status" value="1"/>
</dbReference>
<reference evidence="5 6" key="2">
    <citation type="journal article" date="2013" name="PLoS ONE">
        <title>INDIGO - INtegrated Data Warehouse of MIcrobial GenOmes with Examples from the Red Sea Extremophiles.</title>
        <authorList>
            <person name="Alam I."/>
            <person name="Antunes A."/>
            <person name="Kamau A.A."/>
            <person name="Ba Alawi W."/>
            <person name="Kalkatawi M."/>
            <person name="Stingl U."/>
            <person name="Bajic V.B."/>
        </authorList>
    </citation>
    <scope>NUCLEOTIDE SEQUENCE [LARGE SCALE GENOMIC DNA]</scope>
    <source>
        <strain evidence="5 6">SARL4B</strain>
    </source>
</reference>
<evidence type="ECO:0000313" key="5">
    <source>
        <dbReference type="EMBL" id="ERJ05282.1"/>
    </source>
</evidence>
<evidence type="ECO:0000256" key="1">
    <source>
        <dbReference type="SAM" id="Coils"/>
    </source>
</evidence>
<dbReference type="InterPro" id="IPR055520">
    <property type="entry name" value="DUF7094"/>
</dbReference>
<keyword evidence="1" id="KW-0175">Coiled coil</keyword>
<feature type="domain" description="DUF7096" evidence="4">
    <location>
        <begin position="19"/>
        <end position="215"/>
    </location>
</feature>
<accession>U2DGZ5</accession>
<evidence type="ECO:0000313" key="6">
    <source>
        <dbReference type="Proteomes" id="UP000003861"/>
    </source>
</evidence>
<dbReference type="eggNOG" id="arCOG03052">
    <property type="taxonomic scope" value="Archaea"/>
</dbReference>
<reference evidence="5 6" key="1">
    <citation type="journal article" date="2011" name="J. Bacteriol.">
        <title>Genome sequence of Halorhabdus tiamatea, the first archaeon isolated from a deep-sea anoxic brine lake.</title>
        <authorList>
            <person name="Antunes A."/>
            <person name="Alam I."/>
            <person name="Bajic V.B."/>
            <person name="Stingl U."/>
        </authorList>
    </citation>
    <scope>NUCLEOTIDE SEQUENCE [LARGE SCALE GENOMIC DNA]</scope>
    <source>
        <strain evidence="5 6">SARL4B</strain>
    </source>
</reference>